<comment type="caution">
    <text evidence="3">The sequence shown here is derived from an EMBL/GenBank/DDBJ whole genome shotgun (WGS) entry which is preliminary data.</text>
</comment>
<feature type="signal peptide" evidence="1">
    <location>
        <begin position="1"/>
        <end position="30"/>
    </location>
</feature>
<dbReference type="Pfam" id="PF06834">
    <property type="entry name" value="TraU"/>
    <property type="match status" value="1"/>
</dbReference>
<evidence type="ECO:0000313" key="2">
    <source>
        <dbReference type="EMBL" id="MBV6531048.1"/>
    </source>
</evidence>
<organism evidence="3 4">
    <name type="scientific">Ursidibacter maritimus</name>
    <dbReference type="NCBI Taxonomy" id="1331689"/>
    <lineage>
        <taxon>Bacteria</taxon>
        <taxon>Pseudomonadati</taxon>
        <taxon>Pseudomonadota</taxon>
        <taxon>Gammaproteobacteria</taxon>
        <taxon>Pasteurellales</taxon>
        <taxon>Pasteurellaceae</taxon>
        <taxon>Ursidibacter</taxon>
    </lineage>
</organism>
<proteinExistence type="predicted"/>
<sequence length="324" mass="36495">MFSKKIHHFYSYLILSCSLPLYLTPSTTQAIGNEINGATIASAIGDNSCMNYQVVGVCFWLKCTYWKCSVKTSTKISHFIPEVVVSTYNHDNHSPWTEVQQLNKGAMGGQHQTPSKMYTQYTFKNGEAIGHPGGFVLQAIGSSGYTCESQTTGYVPYFLSSLDFFAWNLGMPEMFYPESTTPTMREVKANGDLWGNIYPRSGSVTQTHDYKAAAVVAQRIADIISRNGQLHIYYPLTKKNSRDGKWYPKEVEEGNKKTHRWQMLSPKTENSCSIFPDGGASSTYSDKLSSKENYSWALWRPYACCKKRGQVFLGNTDWISTHTQ</sequence>
<dbReference type="NCBIfam" id="TIGR03756">
    <property type="entry name" value="conj_TIGR03756"/>
    <property type="match status" value="1"/>
</dbReference>
<dbReference type="OrthoDB" id="8435546at2"/>
<evidence type="ECO:0000256" key="1">
    <source>
        <dbReference type="SAM" id="SignalP"/>
    </source>
</evidence>
<evidence type="ECO:0000313" key="4">
    <source>
        <dbReference type="Proteomes" id="UP000732858"/>
    </source>
</evidence>
<dbReference type="InterPro" id="IPR026331">
    <property type="entry name" value="PFL_4710"/>
</dbReference>
<dbReference type="RefSeq" id="WP_157402555.1">
    <property type="nucleotide sequence ID" value="NZ_JABULY010000001.1"/>
</dbReference>
<evidence type="ECO:0000313" key="3">
    <source>
        <dbReference type="EMBL" id="MBV6546168.1"/>
    </source>
</evidence>
<keyword evidence="5" id="KW-1185">Reference proteome</keyword>
<dbReference type="EMBL" id="JABUMC010000003">
    <property type="protein sequence ID" value="MBV6546168.1"/>
    <property type="molecule type" value="Genomic_DNA"/>
</dbReference>
<dbReference type="Proteomes" id="UP001196379">
    <property type="component" value="Unassembled WGS sequence"/>
</dbReference>
<gene>
    <name evidence="2" type="ORF">HT657_02610</name>
    <name evidence="3" type="ORF">HT672_02485</name>
</gene>
<evidence type="ECO:0000313" key="5">
    <source>
        <dbReference type="Proteomes" id="UP001196379"/>
    </source>
</evidence>
<dbReference type="GeneID" id="65548365"/>
<protein>
    <submittedName>
        <fullName evidence="3">TIGR03756 family integrating conjugative element protein</fullName>
    </submittedName>
</protein>
<dbReference type="InterPro" id="IPR009649">
    <property type="entry name" value="TraU"/>
</dbReference>
<name>A0A949SY59_9PAST</name>
<dbReference type="EMBL" id="JABULY010000001">
    <property type="protein sequence ID" value="MBV6531048.1"/>
    <property type="molecule type" value="Genomic_DNA"/>
</dbReference>
<reference evidence="3 5" key="1">
    <citation type="journal article" date="2021" name="Mol. Ecol.">
        <title>Polar bear-adapted Ursidibacter maritimus are remarkably conserved after generations in captivity.</title>
        <authorList>
            <person name="Espinosa-Gongora C."/>
            <person name="Hansen M.J."/>
            <person name="Bertelsen M.F."/>
            <person name="Bojesen A.M."/>
        </authorList>
    </citation>
    <scope>NUCLEOTIDE SEQUENCE</scope>
    <source>
        <strain evidence="3">Pb43105x</strain>
        <strain evidence="2 5">Pb43106</strain>
    </source>
</reference>
<feature type="chain" id="PRO_5037806545" evidence="1">
    <location>
        <begin position="31"/>
        <end position="324"/>
    </location>
</feature>
<dbReference type="PROSITE" id="PS51257">
    <property type="entry name" value="PROKAR_LIPOPROTEIN"/>
    <property type="match status" value="1"/>
</dbReference>
<dbReference type="AlphaFoldDB" id="A0A949SY59"/>
<dbReference type="Proteomes" id="UP000732858">
    <property type="component" value="Unassembled WGS sequence"/>
</dbReference>
<accession>A0A949SY59</accession>
<keyword evidence="1" id="KW-0732">Signal</keyword>